<accession>A0ABR2I7R6</accession>
<evidence type="ECO:0000313" key="5">
    <source>
        <dbReference type="EMBL" id="KAK8859113.1"/>
    </source>
</evidence>
<keyword evidence="6" id="KW-1185">Reference proteome</keyword>
<name>A0ABR2I7R6_9PEZI</name>
<comment type="caution">
    <text evidence="5">The sequence shown here is derived from an EMBL/GenBank/DDBJ whole genome shotgun (WGS) entry which is preliminary data.</text>
</comment>
<dbReference type="InterPro" id="IPR051104">
    <property type="entry name" value="FAD_monoxygenase"/>
</dbReference>
<dbReference type="EMBL" id="JAPCWZ010000006">
    <property type="protein sequence ID" value="KAK8859113.1"/>
    <property type="molecule type" value="Genomic_DNA"/>
</dbReference>
<keyword evidence="3" id="KW-0274">FAD</keyword>
<keyword evidence="2" id="KW-0285">Flavoprotein</keyword>
<proteinExistence type="inferred from homology"/>
<dbReference type="InterPro" id="IPR036188">
    <property type="entry name" value="FAD/NAD-bd_sf"/>
</dbReference>
<evidence type="ECO:0000256" key="4">
    <source>
        <dbReference type="ARBA" id="ARBA00023002"/>
    </source>
</evidence>
<evidence type="ECO:0000256" key="3">
    <source>
        <dbReference type="ARBA" id="ARBA00022827"/>
    </source>
</evidence>
<reference evidence="5 6" key="1">
    <citation type="journal article" date="2024" name="IMA Fungus">
        <title>Apiospora arundinis, a panoply of carbohydrate-active enzymes and secondary metabolites.</title>
        <authorList>
            <person name="Sorensen T."/>
            <person name="Petersen C."/>
            <person name="Muurmann A.T."/>
            <person name="Christiansen J.V."/>
            <person name="Brundto M.L."/>
            <person name="Overgaard C.K."/>
            <person name="Boysen A.T."/>
            <person name="Wollenberg R.D."/>
            <person name="Larsen T.O."/>
            <person name="Sorensen J.L."/>
            <person name="Nielsen K.L."/>
            <person name="Sondergaard T.E."/>
        </authorList>
    </citation>
    <scope>NUCLEOTIDE SEQUENCE [LARGE SCALE GENOMIC DNA]</scope>
    <source>
        <strain evidence="5 6">AAU 773</strain>
    </source>
</reference>
<evidence type="ECO:0000256" key="2">
    <source>
        <dbReference type="ARBA" id="ARBA00022630"/>
    </source>
</evidence>
<comment type="similarity">
    <text evidence="1">Belongs to the paxM FAD-dependent monooxygenase family.</text>
</comment>
<dbReference type="Proteomes" id="UP001390339">
    <property type="component" value="Unassembled WGS sequence"/>
</dbReference>
<dbReference type="PANTHER" id="PTHR46720">
    <property type="entry name" value="HYDROXYLASE, PUTATIVE (AFU_ORTHOLOGUE AFUA_3G01460)-RELATED"/>
    <property type="match status" value="1"/>
</dbReference>
<evidence type="ECO:0000256" key="1">
    <source>
        <dbReference type="ARBA" id="ARBA00007992"/>
    </source>
</evidence>
<organism evidence="5 6">
    <name type="scientific">Apiospora arundinis</name>
    <dbReference type="NCBI Taxonomy" id="335852"/>
    <lineage>
        <taxon>Eukaryota</taxon>
        <taxon>Fungi</taxon>
        <taxon>Dikarya</taxon>
        <taxon>Ascomycota</taxon>
        <taxon>Pezizomycotina</taxon>
        <taxon>Sordariomycetes</taxon>
        <taxon>Xylariomycetidae</taxon>
        <taxon>Amphisphaeriales</taxon>
        <taxon>Apiosporaceae</taxon>
        <taxon>Apiospora</taxon>
    </lineage>
</organism>
<keyword evidence="4" id="KW-0560">Oxidoreductase</keyword>
<protein>
    <submittedName>
        <fullName evidence="5">Salicylate 1-monooxygenase SalA</fullName>
    </submittedName>
</protein>
<dbReference type="Gene3D" id="3.50.50.60">
    <property type="entry name" value="FAD/NAD(P)-binding domain"/>
    <property type="match status" value="1"/>
</dbReference>
<dbReference type="PANTHER" id="PTHR46720:SF3">
    <property type="entry name" value="FAD-BINDING DOMAIN-CONTAINING PROTEIN-RELATED"/>
    <property type="match status" value="1"/>
</dbReference>
<evidence type="ECO:0000313" key="6">
    <source>
        <dbReference type="Proteomes" id="UP001390339"/>
    </source>
</evidence>
<dbReference type="PRINTS" id="PR00420">
    <property type="entry name" value="RNGMNOXGNASE"/>
</dbReference>
<gene>
    <name evidence="5" type="ORF">PGQ11_009847</name>
</gene>
<dbReference type="SUPFAM" id="SSF51905">
    <property type="entry name" value="FAD/NAD(P)-binding domain"/>
    <property type="match status" value="1"/>
</dbReference>
<sequence>MNPQDQDTDELSGGTAKEKKYRIAIIGSGPIGKLIACTADLQSHPRLELVQYEAETPPFRPGFGYGLGPQALCAMRAADAALAEKLEKACLLGPSWMTWWHSGAAKDRLLADVHMPDDMVHGWIGREALLDLLGENMPANIGPVQYGKQLLEIQEVETGGDEETENCGSRLELRFTDGTPDSVDAVFGCEGIHSVCRRMLQGPSYQPPEYSGGLSFRGKAPADLVAQGVGDEFVRGQYMFIGTKGWHILTFPIEQGRSVNIASFCFEPEPKKKNFGRDQKPTREEVLAYFPGRSKRVDTLLNLLIDHTCQRLELSHLGELGAFTNGNITTFGDAANAMTPHMAGSMSTGIIGVAKFVTEWNSRIQSLAADASDADITRVFRAASKAYETAHLPLAQKIVKFSQEQQLRWGGGITDHDVLIERFHFLWHCADDMAAAPRGVSDGK</sequence>